<keyword evidence="2" id="KW-0472">Membrane</keyword>
<feature type="transmembrane region" description="Helical" evidence="2">
    <location>
        <begin position="142"/>
        <end position="164"/>
    </location>
</feature>
<keyword evidence="2" id="KW-0812">Transmembrane</keyword>
<feature type="transmembrane region" description="Helical" evidence="2">
    <location>
        <begin position="72"/>
        <end position="89"/>
    </location>
</feature>
<feature type="transmembrane region" description="Helical" evidence="2">
    <location>
        <begin position="45"/>
        <end position="66"/>
    </location>
</feature>
<name>A0A2S0WSY1_9MICO</name>
<dbReference type="KEGG" id="agm:DCE93_00850"/>
<feature type="transmembrane region" description="Helical" evidence="2">
    <location>
        <begin position="101"/>
        <end position="122"/>
    </location>
</feature>
<evidence type="ECO:0000259" key="3">
    <source>
        <dbReference type="Pfam" id="PF13845"/>
    </source>
</evidence>
<keyword evidence="5" id="KW-1185">Reference proteome</keyword>
<evidence type="ECO:0000313" key="4">
    <source>
        <dbReference type="EMBL" id="AWB94398.1"/>
    </source>
</evidence>
<reference evidence="4 5" key="1">
    <citation type="submission" date="2018-04" db="EMBL/GenBank/DDBJ databases">
        <authorList>
            <person name="Li J."/>
        </authorList>
    </citation>
    <scope>NUCLEOTIDE SEQUENCE [LARGE SCALE GENOMIC DNA]</scope>
    <source>
        <strain evidence="5">30A</strain>
    </source>
</reference>
<gene>
    <name evidence="4" type="ORF">DCE93_00850</name>
</gene>
<dbReference type="AlphaFoldDB" id="A0A2S0WSY1"/>
<evidence type="ECO:0000256" key="1">
    <source>
        <dbReference type="SAM" id="MobiDB-lite"/>
    </source>
</evidence>
<evidence type="ECO:0000256" key="2">
    <source>
        <dbReference type="SAM" id="Phobius"/>
    </source>
</evidence>
<sequence>MPEPPNREDSMMAGTGPRDWVPPSRHPAPVVSLRMKRPRRRRVGGFRRGLALSLLVVPAATAAWVFLWQYGVISSIVAVLASVGALWLFRLGSAGPVSRRGAIAVTVVATLTVPIGIAAAVAFHAARGGGDILVALADWNAWLTTALVGLALGLTAMVPALWSATTGRTFSRAAELGISVLGLALAIAAQAFVPALTPATAEARLGYGFAVGDCASGEVAVQGVVQESTARLVPCSDPHFGEVVHVGTTHGRNGDGLFPGAEWLSLESQVQCTDPFGAYVGVPMEQSSLSRLVVFPTEAQWTAGERHLVCIVYDSAGDTVGTLRAAAR</sequence>
<protein>
    <recommendedName>
        <fullName evidence="3">Septum formation-related domain-containing protein</fullName>
    </recommendedName>
</protein>
<feature type="domain" description="Septum formation-related" evidence="3">
    <location>
        <begin position="212"/>
        <end position="317"/>
    </location>
</feature>
<proteinExistence type="predicted"/>
<feature type="transmembrane region" description="Helical" evidence="2">
    <location>
        <begin position="176"/>
        <end position="196"/>
    </location>
</feature>
<evidence type="ECO:0000313" key="5">
    <source>
        <dbReference type="Proteomes" id="UP000244729"/>
    </source>
</evidence>
<keyword evidence="2" id="KW-1133">Transmembrane helix</keyword>
<organism evidence="4 5">
    <name type="scientific">Agromyces badenianii</name>
    <dbReference type="NCBI Taxonomy" id="2080742"/>
    <lineage>
        <taxon>Bacteria</taxon>
        <taxon>Bacillati</taxon>
        <taxon>Actinomycetota</taxon>
        <taxon>Actinomycetes</taxon>
        <taxon>Micrococcales</taxon>
        <taxon>Microbacteriaceae</taxon>
        <taxon>Agromyces</taxon>
    </lineage>
</organism>
<accession>A0A2S0WSY1</accession>
<feature type="region of interest" description="Disordered" evidence="1">
    <location>
        <begin position="1"/>
        <end position="25"/>
    </location>
</feature>
<dbReference type="InterPro" id="IPR026004">
    <property type="entry name" value="Septum_form"/>
</dbReference>
<dbReference type="EMBL" id="CP028913">
    <property type="protein sequence ID" value="AWB94398.1"/>
    <property type="molecule type" value="Genomic_DNA"/>
</dbReference>
<dbReference type="Pfam" id="PF13845">
    <property type="entry name" value="Septum_form"/>
    <property type="match status" value="1"/>
</dbReference>
<feature type="compositionally biased region" description="Basic and acidic residues" evidence="1">
    <location>
        <begin position="1"/>
        <end position="10"/>
    </location>
</feature>
<dbReference type="Proteomes" id="UP000244729">
    <property type="component" value="Chromosome"/>
</dbReference>